<evidence type="ECO:0000313" key="14">
    <source>
        <dbReference type="Proteomes" id="UP000277580"/>
    </source>
</evidence>
<protein>
    <recommendedName>
        <fullName evidence="3">Protein BIG1</fullName>
    </recommendedName>
</protein>
<dbReference type="EMBL" id="ML119137">
    <property type="protein sequence ID" value="RPB11203.1"/>
    <property type="molecule type" value="Genomic_DNA"/>
</dbReference>
<sequence length="300" mass="33354">MRFQLTAQLPLLAALSAPFVSAFKDTSPFFLISASKHFSQADNTKPLLETSAFVQTAKGIISYCDADAYILVTQPGLHASDFAHASSAPRLSTVFKEVGVERAQAVSKVYEYDVKFEDIADILQDFAIATCDAEVEEVDAKTGNFGGFDDMKPKLIRVDFETLPENGPARHKAIMENDSFLYSIISLLPTYKYNLIYTSTPISMTPAAMKESKGDAHELRRRENFQVRDDDEKTNTTLPEGSLFKRYQFFTPAIFAGYLALFFLLSVLYVAFTALSSLQVSYGAFEKEMGPSAAKKQQQQ</sequence>
<dbReference type="AlphaFoldDB" id="A0A3N4KKV7"/>
<evidence type="ECO:0000256" key="9">
    <source>
        <dbReference type="ARBA" id="ARBA00023316"/>
    </source>
</evidence>
<evidence type="ECO:0000256" key="3">
    <source>
        <dbReference type="ARBA" id="ARBA00022089"/>
    </source>
</evidence>
<keyword evidence="8 10" id="KW-0472">Membrane</keyword>
<keyword evidence="6" id="KW-0256">Endoplasmic reticulum</keyword>
<evidence type="ECO:0000256" key="2">
    <source>
        <dbReference type="ARBA" id="ARBA00008203"/>
    </source>
</evidence>
<dbReference type="OrthoDB" id="9985059at2759"/>
<feature type="signal peptide" evidence="11">
    <location>
        <begin position="1"/>
        <end position="22"/>
    </location>
</feature>
<dbReference type="PANTHER" id="PTHR28285:SF1">
    <property type="entry name" value="PROTEIN BIG1"/>
    <property type="match status" value="1"/>
</dbReference>
<dbReference type="Proteomes" id="UP000277580">
    <property type="component" value="Unassembled WGS sequence"/>
</dbReference>
<dbReference type="STRING" id="1392247.A0A3N4KKV7"/>
<dbReference type="InterPro" id="IPR037654">
    <property type="entry name" value="Big1"/>
</dbReference>
<keyword evidence="7 10" id="KW-1133">Transmembrane helix</keyword>
<dbReference type="PANTHER" id="PTHR28285">
    <property type="entry name" value="PROTEIN BIG1"/>
    <property type="match status" value="1"/>
</dbReference>
<comment type="similarity">
    <text evidence="2">Belongs to the BIG1 family.</text>
</comment>
<evidence type="ECO:0000313" key="13">
    <source>
        <dbReference type="EMBL" id="RPB11203.1"/>
    </source>
</evidence>
<evidence type="ECO:0000256" key="4">
    <source>
        <dbReference type="ARBA" id="ARBA00022692"/>
    </source>
</evidence>
<feature type="chain" id="PRO_5018101351" description="Protein BIG1" evidence="11">
    <location>
        <begin position="23"/>
        <end position="300"/>
    </location>
</feature>
<organism evidence="13 14">
    <name type="scientific">Morchella conica CCBAS932</name>
    <dbReference type="NCBI Taxonomy" id="1392247"/>
    <lineage>
        <taxon>Eukaryota</taxon>
        <taxon>Fungi</taxon>
        <taxon>Dikarya</taxon>
        <taxon>Ascomycota</taxon>
        <taxon>Pezizomycotina</taxon>
        <taxon>Pezizomycetes</taxon>
        <taxon>Pezizales</taxon>
        <taxon>Morchellaceae</taxon>
        <taxon>Morchella</taxon>
    </lineage>
</organism>
<keyword evidence="9" id="KW-0961">Cell wall biogenesis/degradation</keyword>
<dbReference type="GO" id="GO:0009272">
    <property type="term" value="P:fungal-type cell wall biogenesis"/>
    <property type="evidence" value="ECO:0007669"/>
    <property type="project" value="TreeGrafter"/>
</dbReference>
<name>A0A3N4KKV7_9PEZI</name>
<keyword evidence="5 11" id="KW-0732">Signal</keyword>
<dbReference type="Pfam" id="PF20520">
    <property type="entry name" value="Ac45-VOA1_TM"/>
    <property type="match status" value="1"/>
</dbReference>
<evidence type="ECO:0000256" key="6">
    <source>
        <dbReference type="ARBA" id="ARBA00022824"/>
    </source>
</evidence>
<dbReference type="GO" id="GO:0071555">
    <property type="term" value="P:cell wall organization"/>
    <property type="evidence" value="ECO:0007669"/>
    <property type="project" value="UniProtKB-KW"/>
</dbReference>
<evidence type="ECO:0000256" key="7">
    <source>
        <dbReference type="ARBA" id="ARBA00022989"/>
    </source>
</evidence>
<evidence type="ECO:0000256" key="8">
    <source>
        <dbReference type="ARBA" id="ARBA00023136"/>
    </source>
</evidence>
<keyword evidence="4 10" id="KW-0812">Transmembrane</keyword>
<dbReference type="InParanoid" id="A0A3N4KKV7"/>
<proteinExistence type="inferred from homology"/>
<evidence type="ECO:0000256" key="10">
    <source>
        <dbReference type="SAM" id="Phobius"/>
    </source>
</evidence>
<dbReference type="InterPro" id="IPR046756">
    <property type="entry name" value="VAS1/VOA1_TM"/>
</dbReference>
<evidence type="ECO:0000256" key="5">
    <source>
        <dbReference type="ARBA" id="ARBA00022729"/>
    </source>
</evidence>
<evidence type="ECO:0000256" key="1">
    <source>
        <dbReference type="ARBA" id="ARBA00004115"/>
    </source>
</evidence>
<evidence type="ECO:0000259" key="12">
    <source>
        <dbReference type="Pfam" id="PF20520"/>
    </source>
</evidence>
<comment type="subcellular location">
    <subcellularLocation>
        <location evidence="1">Endoplasmic reticulum membrane</location>
        <topology evidence="1">Single-pass type I membrane protein</topology>
    </subcellularLocation>
</comment>
<gene>
    <name evidence="13" type="ORF">P167DRAFT_559340</name>
</gene>
<feature type="domain" description="V-type proton ATPase subunit S1/VOA1 transmembrane" evidence="12">
    <location>
        <begin position="248"/>
        <end position="287"/>
    </location>
</feature>
<evidence type="ECO:0000256" key="11">
    <source>
        <dbReference type="SAM" id="SignalP"/>
    </source>
</evidence>
<dbReference type="GO" id="GO:0006078">
    <property type="term" value="P:(1-&gt;6)-beta-D-glucan biosynthetic process"/>
    <property type="evidence" value="ECO:0007669"/>
    <property type="project" value="TreeGrafter"/>
</dbReference>
<feature type="transmembrane region" description="Helical" evidence="10">
    <location>
        <begin position="249"/>
        <end position="272"/>
    </location>
</feature>
<accession>A0A3N4KKV7</accession>
<keyword evidence="14" id="KW-1185">Reference proteome</keyword>
<reference evidence="13 14" key="1">
    <citation type="journal article" date="2018" name="Nat. Ecol. Evol.">
        <title>Pezizomycetes genomes reveal the molecular basis of ectomycorrhizal truffle lifestyle.</title>
        <authorList>
            <person name="Murat C."/>
            <person name="Payen T."/>
            <person name="Noel B."/>
            <person name="Kuo A."/>
            <person name="Morin E."/>
            <person name="Chen J."/>
            <person name="Kohler A."/>
            <person name="Krizsan K."/>
            <person name="Balestrini R."/>
            <person name="Da Silva C."/>
            <person name="Montanini B."/>
            <person name="Hainaut M."/>
            <person name="Levati E."/>
            <person name="Barry K.W."/>
            <person name="Belfiori B."/>
            <person name="Cichocki N."/>
            <person name="Clum A."/>
            <person name="Dockter R.B."/>
            <person name="Fauchery L."/>
            <person name="Guy J."/>
            <person name="Iotti M."/>
            <person name="Le Tacon F."/>
            <person name="Lindquist E.A."/>
            <person name="Lipzen A."/>
            <person name="Malagnac F."/>
            <person name="Mello A."/>
            <person name="Molinier V."/>
            <person name="Miyauchi S."/>
            <person name="Poulain J."/>
            <person name="Riccioni C."/>
            <person name="Rubini A."/>
            <person name="Sitrit Y."/>
            <person name="Splivallo R."/>
            <person name="Traeger S."/>
            <person name="Wang M."/>
            <person name="Zifcakova L."/>
            <person name="Wipf D."/>
            <person name="Zambonelli A."/>
            <person name="Paolocci F."/>
            <person name="Nowrousian M."/>
            <person name="Ottonello S."/>
            <person name="Baldrian P."/>
            <person name="Spatafora J.W."/>
            <person name="Henrissat B."/>
            <person name="Nagy L.G."/>
            <person name="Aury J.M."/>
            <person name="Wincker P."/>
            <person name="Grigoriev I.V."/>
            <person name="Bonfante P."/>
            <person name="Martin F.M."/>
        </authorList>
    </citation>
    <scope>NUCLEOTIDE SEQUENCE [LARGE SCALE GENOMIC DNA]</scope>
    <source>
        <strain evidence="13 14">CCBAS932</strain>
    </source>
</reference>
<dbReference type="GO" id="GO:0005789">
    <property type="term" value="C:endoplasmic reticulum membrane"/>
    <property type="evidence" value="ECO:0007669"/>
    <property type="project" value="UniProtKB-SubCell"/>
</dbReference>